<dbReference type="RefSeq" id="WP_161557248.1">
    <property type="nucleotide sequence ID" value="NZ_CP030840.1"/>
</dbReference>
<protein>
    <submittedName>
        <fullName evidence="1">Uncharacterized protein</fullName>
    </submittedName>
</protein>
<keyword evidence="2" id="KW-1185">Reference proteome</keyword>
<accession>A0A2Z5FXC7</accession>
<sequence length="45" mass="4982">MDEIVRAVVMCRRPELGGNANAGASAAPAKEQWVRIEKAQLHLFF</sequence>
<gene>
    <name evidence="1" type="ORF">ACPOL_1691</name>
</gene>
<evidence type="ECO:0000313" key="2">
    <source>
        <dbReference type="Proteomes" id="UP000253606"/>
    </source>
</evidence>
<dbReference type="Proteomes" id="UP000253606">
    <property type="component" value="Chromosome"/>
</dbReference>
<dbReference type="AlphaFoldDB" id="A0A2Z5FXC7"/>
<dbReference type="EMBL" id="CP030840">
    <property type="protein sequence ID" value="AXC11035.1"/>
    <property type="molecule type" value="Genomic_DNA"/>
</dbReference>
<name>A0A2Z5FXC7_9BACT</name>
<proteinExistence type="predicted"/>
<evidence type="ECO:0000313" key="1">
    <source>
        <dbReference type="EMBL" id="AXC11035.1"/>
    </source>
</evidence>
<reference evidence="1 2" key="1">
    <citation type="journal article" date="2018" name="Front. Microbiol.">
        <title>Hydrolytic Capabilities as a Key to Environmental Success: Chitinolytic and Cellulolytic Acidobacteria From Acidic Sub-arctic Soils and Boreal Peatlands.</title>
        <authorList>
            <person name="Belova S.E."/>
            <person name="Ravin N.V."/>
            <person name="Pankratov T.A."/>
            <person name="Rakitin A.L."/>
            <person name="Ivanova A.A."/>
            <person name="Beletsky A.V."/>
            <person name="Mardanov A.V."/>
            <person name="Sinninghe Damste J.S."/>
            <person name="Dedysh S.N."/>
        </authorList>
    </citation>
    <scope>NUCLEOTIDE SEQUENCE [LARGE SCALE GENOMIC DNA]</scope>
    <source>
        <strain evidence="1 2">SBC82</strain>
    </source>
</reference>
<dbReference type="KEGG" id="abas:ACPOL_1691"/>
<organism evidence="1 2">
    <name type="scientific">Acidisarcina polymorpha</name>
    <dbReference type="NCBI Taxonomy" id="2211140"/>
    <lineage>
        <taxon>Bacteria</taxon>
        <taxon>Pseudomonadati</taxon>
        <taxon>Acidobacteriota</taxon>
        <taxon>Terriglobia</taxon>
        <taxon>Terriglobales</taxon>
        <taxon>Acidobacteriaceae</taxon>
        <taxon>Acidisarcina</taxon>
    </lineage>
</organism>